<evidence type="ECO:0000313" key="3">
    <source>
        <dbReference type="Proteomes" id="UP000243797"/>
    </source>
</evidence>
<evidence type="ECO:0000313" key="2">
    <source>
        <dbReference type="EMBL" id="PNS20472.1"/>
    </source>
</evidence>
<gene>
    <name evidence="2" type="ORF">CAC42_5922</name>
</gene>
<dbReference type="AlphaFoldDB" id="A0A2K1QZK1"/>
<feature type="compositionally biased region" description="Polar residues" evidence="1">
    <location>
        <begin position="60"/>
        <end position="74"/>
    </location>
</feature>
<feature type="compositionally biased region" description="Basic residues" evidence="1">
    <location>
        <begin position="78"/>
        <end position="95"/>
    </location>
</feature>
<feature type="region of interest" description="Disordered" evidence="1">
    <location>
        <begin position="54"/>
        <end position="127"/>
    </location>
</feature>
<dbReference type="Proteomes" id="UP000243797">
    <property type="component" value="Unassembled WGS sequence"/>
</dbReference>
<dbReference type="EMBL" id="NKHZ01000025">
    <property type="protein sequence ID" value="PNS20472.1"/>
    <property type="molecule type" value="Genomic_DNA"/>
</dbReference>
<comment type="caution">
    <text evidence="2">The sequence shown here is derived from an EMBL/GenBank/DDBJ whole genome shotgun (WGS) entry which is preliminary data.</text>
</comment>
<name>A0A2K1QZK1_9PEZI</name>
<protein>
    <submittedName>
        <fullName evidence="2">Uncharacterized protein</fullName>
    </submittedName>
</protein>
<sequence>MNSGVLYYDSGTVDRDLMAQDIDTSVYEDFTGQQSNADLQNLVEAATNIAAQEHFRRSGNDTLQTTQLAPTETYRSPSSKRKAPSSATARRKRQKTTTPRPATNGDSAPDHYRSPEDKGNSPVQGSPFASAIFRKQGKVKKQTRPAISSMYASLQLSPENFLDLQAAAKVYMLDPDHPERQDCVGVRGKSDGKGVRLELTRCVREFLEGGPGERYFGANSDPPGDPGKDFERVVGPIDDGAEETRREGEAQVHPAAQEHARPEGEHPNVQTTQNPGRDFIWPHDKDTIIKLCMPLLRRIVSNEKQRQYALASRKAARGPENGHGDGTEELIPSTLPAVPVKDERSVGPHLRIVHSDRETGILLADSEVIPIRYGMTLWTSIQNAIAHYRDVEQIQIHTPQGLVTVTDEEKCGTAVAEVLSAPWLEDTVRVVISHAPN</sequence>
<feature type="region of interest" description="Disordered" evidence="1">
    <location>
        <begin position="213"/>
        <end position="278"/>
    </location>
</feature>
<dbReference type="OrthoDB" id="5373017at2759"/>
<dbReference type="STRING" id="2082308.A0A2K1QZK1"/>
<keyword evidence="3" id="KW-1185">Reference proteome</keyword>
<accession>A0A2K1QZK1</accession>
<evidence type="ECO:0000256" key="1">
    <source>
        <dbReference type="SAM" id="MobiDB-lite"/>
    </source>
</evidence>
<reference evidence="2 3" key="1">
    <citation type="submission" date="2017-06" db="EMBL/GenBank/DDBJ databases">
        <title>Draft genome sequence of a variant of Elsinoe murrayae.</title>
        <authorList>
            <person name="Cheng Q."/>
        </authorList>
    </citation>
    <scope>NUCLEOTIDE SEQUENCE [LARGE SCALE GENOMIC DNA]</scope>
    <source>
        <strain evidence="2 3">CQ-2017a</strain>
    </source>
</reference>
<feature type="compositionally biased region" description="Basic and acidic residues" evidence="1">
    <location>
        <begin position="108"/>
        <end position="119"/>
    </location>
</feature>
<dbReference type="InParanoid" id="A0A2K1QZK1"/>
<feature type="region of interest" description="Disordered" evidence="1">
    <location>
        <begin position="310"/>
        <end position="333"/>
    </location>
</feature>
<proteinExistence type="predicted"/>
<organism evidence="2 3">
    <name type="scientific">Sphaceloma murrayae</name>
    <dbReference type="NCBI Taxonomy" id="2082308"/>
    <lineage>
        <taxon>Eukaryota</taxon>
        <taxon>Fungi</taxon>
        <taxon>Dikarya</taxon>
        <taxon>Ascomycota</taxon>
        <taxon>Pezizomycotina</taxon>
        <taxon>Dothideomycetes</taxon>
        <taxon>Dothideomycetidae</taxon>
        <taxon>Myriangiales</taxon>
        <taxon>Elsinoaceae</taxon>
        <taxon>Sphaceloma</taxon>
    </lineage>
</organism>
<feature type="compositionally biased region" description="Basic and acidic residues" evidence="1">
    <location>
        <begin position="242"/>
        <end position="266"/>
    </location>
</feature>